<keyword evidence="1" id="KW-0472">Membrane</keyword>
<accession>A0ABS4IGV0</accession>
<dbReference type="Proteomes" id="UP001519345">
    <property type="component" value="Unassembled WGS sequence"/>
</dbReference>
<feature type="transmembrane region" description="Helical" evidence="1">
    <location>
        <begin position="6"/>
        <end position="30"/>
    </location>
</feature>
<evidence type="ECO:0000313" key="3">
    <source>
        <dbReference type="Proteomes" id="UP001519345"/>
    </source>
</evidence>
<comment type="caution">
    <text evidence="2">The sequence shown here is derived from an EMBL/GenBank/DDBJ whole genome shotgun (WGS) entry which is preliminary data.</text>
</comment>
<evidence type="ECO:0000313" key="2">
    <source>
        <dbReference type="EMBL" id="MBP1970174.1"/>
    </source>
</evidence>
<reference evidence="2 3" key="1">
    <citation type="submission" date="2021-03" db="EMBL/GenBank/DDBJ databases">
        <title>Genomic Encyclopedia of Type Strains, Phase IV (KMG-IV): sequencing the most valuable type-strain genomes for metagenomic binning, comparative biology and taxonomic classification.</title>
        <authorList>
            <person name="Goeker M."/>
        </authorList>
    </citation>
    <scope>NUCLEOTIDE SEQUENCE [LARGE SCALE GENOMIC DNA]</scope>
    <source>
        <strain evidence="2 3">DSM 25609</strain>
    </source>
</reference>
<dbReference type="RefSeq" id="WP_209463318.1">
    <property type="nucleotide sequence ID" value="NZ_CP110224.1"/>
</dbReference>
<dbReference type="EMBL" id="JAGGKX010000011">
    <property type="protein sequence ID" value="MBP1970174.1"/>
    <property type="molecule type" value="Genomic_DNA"/>
</dbReference>
<organism evidence="2 3">
    <name type="scientific">Virgibacillus natechei</name>
    <dbReference type="NCBI Taxonomy" id="1216297"/>
    <lineage>
        <taxon>Bacteria</taxon>
        <taxon>Bacillati</taxon>
        <taxon>Bacillota</taxon>
        <taxon>Bacilli</taxon>
        <taxon>Bacillales</taxon>
        <taxon>Bacillaceae</taxon>
        <taxon>Virgibacillus</taxon>
    </lineage>
</organism>
<keyword evidence="1" id="KW-1133">Transmembrane helix</keyword>
<proteinExistence type="predicted"/>
<keyword evidence="3" id="KW-1185">Reference proteome</keyword>
<name>A0ABS4IGV0_9BACI</name>
<sequence>MLWGTYHIDLLLINMFLRTTIIVNTVSFLLQLTPEPIMNAISPTMG</sequence>
<gene>
    <name evidence="2" type="ORF">J2Z83_002292</name>
</gene>
<keyword evidence="1" id="KW-0812">Transmembrane</keyword>
<protein>
    <submittedName>
        <fullName evidence="2">Uncharacterized protein</fullName>
    </submittedName>
</protein>
<evidence type="ECO:0000256" key="1">
    <source>
        <dbReference type="SAM" id="Phobius"/>
    </source>
</evidence>